<dbReference type="Proteomes" id="UP000186917">
    <property type="component" value="Unassembled WGS sequence"/>
</dbReference>
<feature type="signal peptide" evidence="2">
    <location>
        <begin position="1"/>
        <end position="26"/>
    </location>
</feature>
<dbReference type="PANTHER" id="PTHR32305">
    <property type="match status" value="1"/>
</dbReference>
<feature type="compositionally biased region" description="Polar residues" evidence="1">
    <location>
        <begin position="2839"/>
        <end position="2848"/>
    </location>
</feature>
<dbReference type="PANTHER" id="PTHR32305:SF15">
    <property type="entry name" value="PROTEIN RHSA-RELATED"/>
    <property type="match status" value="1"/>
</dbReference>
<evidence type="ECO:0000313" key="3">
    <source>
        <dbReference type="EMBL" id="SIT29743.1"/>
    </source>
</evidence>
<feature type="chain" id="PRO_5030023062" description="RHS repeat-associated core domain-containing protein" evidence="2">
    <location>
        <begin position="27"/>
        <end position="2860"/>
    </location>
</feature>
<keyword evidence="4" id="KW-1185">Reference proteome</keyword>
<dbReference type="KEGG" id="fln:FLA_3654"/>
<dbReference type="Gene3D" id="2.180.10.10">
    <property type="entry name" value="RHS repeat-associated core"/>
    <property type="match status" value="1"/>
</dbReference>
<evidence type="ECO:0000256" key="1">
    <source>
        <dbReference type="SAM" id="MobiDB-lite"/>
    </source>
</evidence>
<dbReference type="STRING" id="477680.SAMN05421788_10920"/>
<evidence type="ECO:0008006" key="5">
    <source>
        <dbReference type="Google" id="ProtNLM"/>
    </source>
</evidence>
<sequence>MQLLKNIQARVTGCIAFLFSVTMATAQVTAPVTEFVKPLTATTLVTNATATVQNDLFFNSAYSVNIDTPYPVKNIITLKLNESYTGYLASPFTATISVAITYTNSALAVDSVIRDFVVRYDTGAAYKSQDIFSFNGAQRVALRVRSMQIKNAGGQNMVSTSQPYLILENKMRVQPAYKFSCTTLVGNLLATDSAKVNPDELYVSWGAVTGAYEYDMEWAYVDSNAFVNVYHNAIGAAFFKNNATRVSVKGNLYAIPLMYNDAGYLCFRVRPVQYKKQQRFEGAWTAVTPFTSGIYAFAGHQRALNWQSDISFAEDGKRKVVVQYFDGSLRGRQTVSKDNTSNTTIVGEDLYDYQGRPVIKVLPVPTLNSIIGYTRNFTVGINGSEYTKANYDTLPNPSAYCGAAAAAMGTASGASRYYSPANPDKTGINAYIPDAEGYPFTETQYTQDGTGRISKQSGVGLNYKLGSGHETRYYYGTPSQGELDALFGTEVGDKSHYFKNAIQDANGQYSVSYLDMHGRTIATALAGGAPAGMEALSSNTGGKQTVEQLADSGSVVIKDRILEHKKSLVVDTQGDHVFSYKLDPESLVKEGCQKESICYNCLYDLRITITDDCNNQKLPGKKAFDTTIRNFTIGRIDSTCKAPGFNVSFTLNLPAGNYDITKRLSVSDYATDYYRNSMFIPHNSCSTLQTLINEQRTVVQKKISCTPVCDSCKETNAGDDYRTALLLDVTPPSGQYANPIDTARAFSIFYVQEDKPARFQDSTLVYKDDAGNVDYVLDDASGVMVTPNKLDKTQFAAKFKASWANTLIAIHPEYCKLTAYESYKSSNVWDKMFEKTETYQAAYTAGYLNPTGKTTTPFSKFPTVAASKDPFYSNAAVTALENKMQNYSAVTLNVNKVSTSVNLSIWSMATMTVKMSEKDTFGVYSIYNNPFNTANTCEGDLNMAWRNFRSMYLQAKRDIINGLVNTTCTGSSSSAQLITAGFVPNFNVVSDAISANGLGFTQTTTSQTAYTDSASKSMTALYDTNCKAYVSLWTQQLSCYTQVQLDSIIPKLLAVCKEGADANHPNGSSTVKPSSTYQYRSFADVINAFNTKIGKKPDVTCNAELITAPKPYESPVAYSNVTLYTKPDDCQCSTIKSLYDTYQLNNRGTTSFSAYVKLVRNTDMTETELTTLVALCTQPASGCNYLPTPIQIPPALQCGMQNVCASCVQVKAYYQSYIATYPTILPSSVDTAEAQQQRNTVFANYMNNRLGFAKTAAEYLSFINTCNQNSAQDYQTVCRSEPYGVKWTLSKNSPFMTNYGCSANIVATDIKATSDNGFIIVANQNAAFPCKLSYLIKIDSLNRVQWAKLIGNTGDTVIYQKVLVTKDNGYVLGGYYRSGFDLVTKLDSAGNFISHNGNNKSPRTYRCLDLKETKTGKILASFYSEAVHEYRVVVYNADLSVLHIKRVSSEIGLDDSGTAGKMALDGNLVWITVNTKSDWDHDGDYYAQNGIFAFNWVTGYFEGVPEALVTEEPSYASGYMRYIDGEEYDGNFPCRNTIEEIFVVGDILKVKLSTHTYPKYDFDIPDYNNPVGNLIVVDKVRLVDIDKNTGSVIASKTVSTDMLYFINGQSEVNLNKTVVAYYVDSVGNSVVTEYKPQMASLTVRKLNSSWNTTYARIFRNAKEESIIDKARSGRFVGVGAKDSTLVFNTLDLDSANQCSTISSLPELQDAYVLQQYNTEWYQYDYRIGETDGRFGTGPLQASMFFKNYTNSIIKSALCTYTRCSKEYAGAYMCGSTKAVFSPISAVEEVNSCSDTSFFIETKATELLNVYKDSLKGAFDKDYTAKCLNAYKYESFTVTKYTNEYHYTLYYYDQSGNLVKTIPPAGVRMNKDTVWLKQVVSARKARTSLVPVHEMATLYRYNTLNQVAEQKTPDAGISRFWYDRLGRLVVSQNAKQIMAKQYSYTLYDQIGRITQLGQLVSSASISDRISRNSDSLQIWLAGAAASREQITVTVYDEAYVATDIAMNAANLRNRVSYNAIYNTATDLTGAGNPFANATFYSYDIHGNVDTLLQYYKEGAMKLNAGNSIKKMVYQYDLVSGKVNHVAYQPGRRDAFYHRYIYDAENRLTNVETSHDSLSWENEAWYTYYKHGPLARTVLGQQQVQGLDYIYTLQGWIKGVNAGVETDGTSAATPAANAYSYVLNYNENDYKGINSVSPDASALIRLGAEYKPLYNGNIAGMGININKLGRGQWYNYQFDQLARFVKMDTWKGDSYTWNGLQKSPDYHEAIGYDANGNILRYLRNGTTTAGTPLAMDSLTYHYESGKNRLTYISDSVAYGNYSVDIDKQSAGNYGYDSIGNLVKDDSAKIDKIEWTVYGKIKSVKKKDGSTIYYTYDATGNRVSKIFGTDTTCYVHDAQGKVVSVYQSGNMAINNGHLTQSEIAILGNSRFGLFKALRDMTIAANMGNLGGITGVTWDSVYRGKKFFELNNHLRSVLVTISDRKLQYSALGGTVDFYTADVVSAQDYYSFGMLQPARSFNVEGYRYGFNGKENDNEMKGDGNSIDFEGRVYDSRIGIWLSVDPLQQKYPFMSPYNFGMNNPIIFQDIDGQDIVYFNREGHEVKRIISNTVFETYVQCKAKSNAIHTLPDYKELFKAPVASVGVVPLQGQFVKVTMPDIVTEMHGTNTTVPMFQKYDYQIAASVYLFNEAKNDGTLELVTDGKPSFSIPSDLAKKQIPDLTPTYVKAVALDESMAGTGRDYNEQMDILQINNGLSHSADFDAHMRKYGFEKGVMPTPEISINGGVKELATKGYHNQTKNKLNFQGWNIAAKNHNGGGAAKYGQDYVKNITDAINGAQKPKASNYVSENKPANKTQKQTKTRTKR</sequence>
<feature type="region of interest" description="Disordered" evidence="1">
    <location>
        <begin position="2833"/>
        <end position="2860"/>
    </location>
</feature>
<protein>
    <recommendedName>
        <fullName evidence="5">RHS repeat-associated core domain-containing protein</fullName>
    </recommendedName>
</protein>
<dbReference type="RefSeq" id="WP_076381356.1">
    <property type="nucleotide sequence ID" value="NZ_AP017422.1"/>
</dbReference>
<organism evidence="3 4">
    <name type="scientific">Filimonas lacunae</name>
    <dbReference type="NCBI Taxonomy" id="477680"/>
    <lineage>
        <taxon>Bacteria</taxon>
        <taxon>Pseudomonadati</taxon>
        <taxon>Bacteroidota</taxon>
        <taxon>Chitinophagia</taxon>
        <taxon>Chitinophagales</taxon>
        <taxon>Chitinophagaceae</taxon>
        <taxon>Filimonas</taxon>
    </lineage>
</organism>
<evidence type="ECO:0000256" key="2">
    <source>
        <dbReference type="SAM" id="SignalP"/>
    </source>
</evidence>
<dbReference type="InterPro" id="IPR022385">
    <property type="entry name" value="Rhs_assc_core"/>
</dbReference>
<dbReference type="OrthoDB" id="2972467at2"/>
<dbReference type="EMBL" id="FTOR01000009">
    <property type="protein sequence ID" value="SIT29743.1"/>
    <property type="molecule type" value="Genomic_DNA"/>
</dbReference>
<accession>A0A173MJQ6</accession>
<reference evidence="4" key="1">
    <citation type="submission" date="2017-01" db="EMBL/GenBank/DDBJ databases">
        <authorList>
            <person name="Varghese N."/>
            <person name="Submissions S."/>
        </authorList>
    </citation>
    <scope>NUCLEOTIDE SEQUENCE [LARGE SCALE GENOMIC DNA]</scope>
    <source>
        <strain evidence="4">DSM 21054</strain>
    </source>
</reference>
<gene>
    <name evidence="3" type="ORF">SAMN05421788_10920</name>
</gene>
<proteinExistence type="predicted"/>
<dbReference type="NCBIfam" id="TIGR03696">
    <property type="entry name" value="Rhs_assc_core"/>
    <property type="match status" value="1"/>
</dbReference>
<dbReference type="InterPro" id="IPR050708">
    <property type="entry name" value="T6SS_VgrG/RHS"/>
</dbReference>
<keyword evidence="2" id="KW-0732">Signal</keyword>
<evidence type="ECO:0000313" key="4">
    <source>
        <dbReference type="Proteomes" id="UP000186917"/>
    </source>
</evidence>
<name>A0A173MJQ6_9BACT</name>